<dbReference type="PANTHER" id="PTHR31681">
    <property type="entry name" value="C2H2-LIKE ZINC FINGER PROTEIN"/>
    <property type="match status" value="1"/>
</dbReference>
<dbReference type="EMBL" id="GDJX01021091">
    <property type="protein sequence ID" value="JAT46845.1"/>
    <property type="molecule type" value="Transcribed_RNA"/>
</dbReference>
<dbReference type="InterPro" id="IPR013087">
    <property type="entry name" value="Znf_C2H2_type"/>
</dbReference>
<protein>
    <submittedName>
        <fullName evidence="3">Transcriptional activator HAA1</fullName>
    </submittedName>
</protein>
<dbReference type="AlphaFoldDB" id="A0A1D1XWQ2"/>
<proteinExistence type="predicted"/>
<dbReference type="FunFam" id="3.90.228.10:FF:000015">
    <property type="entry name" value="C2H2-like zinc finger protein"/>
    <property type="match status" value="1"/>
</dbReference>
<dbReference type="EMBL" id="GDJX01011259">
    <property type="protein sequence ID" value="JAT56677.1"/>
    <property type="molecule type" value="Transcribed_RNA"/>
</dbReference>
<evidence type="ECO:0000313" key="4">
    <source>
        <dbReference type="EMBL" id="JAT56677.1"/>
    </source>
</evidence>
<dbReference type="PANTHER" id="PTHR31681:SF39">
    <property type="entry name" value="OS01G0785900 PROTEIN"/>
    <property type="match status" value="1"/>
</dbReference>
<sequence>MPTVWFSLRKSLHCKSEPSEVYDPKSRGHLGTILTRKAGRSGCSRSIANLRDVIHGSKRHLDKPPSCSPRSIGSSEFLNPITHEVILSNSTCELKITGLAGGHEAIGGVASTFVGTLRPGTPGPGLHHSLHHSPSFRGPVATPPRKSPSLFADREAFASAGSALSHAVFGNGGAHHSSAAVPRSSLEADTHGSSAAVSCHKCGEQFGKWEGVEAHHLSKHAVTELVEGDSSRKIVEIICRTSWLKSESNCGRIERVLKVHNMQRTLARFEEYREMVKLKASKLAKKHPRCLADGNELLRFHGTTVACSLGMNGSSNLCTSDKCSVCRIIRHGFSTKKELKGGIGVFTTSTSGRAFESIEMYEDDPSIRKVLLVCRVIAGRVHRPLDNFEELAGQTGFDSLAGKVGLYANIEELYLLNPRALLPCFVVICKP</sequence>
<accession>A0A1D1XWQ2</accession>
<dbReference type="Gene3D" id="3.90.228.10">
    <property type="match status" value="1"/>
</dbReference>
<evidence type="ECO:0000259" key="2">
    <source>
        <dbReference type="PROSITE" id="PS00028"/>
    </source>
</evidence>
<feature type="region of interest" description="Disordered" evidence="1">
    <location>
        <begin position="119"/>
        <end position="147"/>
    </location>
</feature>
<reference evidence="3" key="1">
    <citation type="submission" date="2015-07" db="EMBL/GenBank/DDBJ databases">
        <title>Transcriptome Assembly of Anthurium amnicola.</title>
        <authorList>
            <person name="Suzuki J."/>
        </authorList>
    </citation>
    <scope>NUCLEOTIDE SEQUENCE</scope>
</reference>
<evidence type="ECO:0000256" key="1">
    <source>
        <dbReference type="SAM" id="MobiDB-lite"/>
    </source>
</evidence>
<feature type="compositionally biased region" description="Low complexity" evidence="1">
    <location>
        <begin position="119"/>
        <end position="135"/>
    </location>
</feature>
<evidence type="ECO:0000313" key="3">
    <source>
        <dbReference type="EMBL" id="JAT46845.1"/>
    </source>
</evidence>
<feature type="domain" description="C2H2-type" evidence="2">
    <location>
        <begin position="199"/>
        <end position="220"/>
    </location>
</feature>
<organism evidence="3">
    <name type="scientific">Anthurium amnicola</name>
    <dbReference type="NCBI Taxonomy" id="1678845"/>
    <lineage>
        <taxon>Eukaryota</taxon>
        <taxon>Viridiplantae</taxon>
        <taxon>Streptophyta</taxon>
        <taxon>Embryophyta</taxon>
        <taxon>Tracheophyta</taxon>
        <taxon>Spermatophyta</taxon>
        <taxon>Magnoliopsida</taxon>
        <taxon>Liliopsida</taxon>
        <taxon>Araceae</taxon>
        <taxon>Pothoideae</taxon>
        <taxon>Potheae</taxon>
        <taxon>Anthurium</taxon>
    </lineage>
</organism>
<gene>
    <name evidence="3" type="primary">HAA1_2</name>
    <name evidence="4" type="synonym">HAA1_3</name>
    <name evidence="4" type="ORF">g.95072</name>
    <name evidence="3" type="ORF">g.95074</name>
</gene>
<dbReference type="SUPFAM" id="SSF56399">
    <property type="entry name" value="ADP-ribosylation"/>
    <property type="match status" value="1"/>
</dbReference>
<name>A0A1D1XWQ2_9ARAE</name>
<dbReference type="PROSITE" id="PS00028">
    <property type="entry name" value="ZINC_FINGER_C2H2_1"/>
    <property type="match status" value="1"/>
</dbReference>